<sequence length="62" mass="6758">MRVDLPGQFDLPIQVAHQSPPMPTGSKEDLAVRIAKALVKYEARPSSALWIEIQACASAILK</sequence>
<name>A0A077F5X4_9PSED</name>
<reference evidence="1 2" key="1">
    <citation type="submission" date="2014-07" db="EMBL/GenBank/DDBJ databases">
        <authorList>
            <person name="Lee K."/>
            <person name="Lim J.Y."/>
            <person name="Hwang I."/>
        </authorList>
    </citation>
    <scope>NUCLEOTIDE SEQUENCE [LARGE SCALE GENOMIC DNA]</scope>
    <source>
        <strain evidence="1 2">KL28</strain>
    </source>
</reference>
<dbReference type="AlphaFoldDB" id="A0A077F5X4"/>
<proteinExistence type="predicted"/>
<dbReference type="Proteomes" id="UP000028931">
    <property type="component" value="Chromosome"/>
</dbReference>
<evidence type="ECO:0000313" key="1">
    <source>
        <dbReference type="EMBL" id="AIL60907.1"/>
    </source>
</evidence>
<dbReference type="HOGENOM" id="CLU_2900739_0_0_6"/>
<dbReference type="KEGG" id="palk:PSAKL28_16820"/>
<accession>A0A077F5X4</accession>
<organism evidence="1 2">
    <name type="scientific">Pseudomonas alkylphenolica</name>
    <dbReference type="NCBI Taxonomy" id="237609"/>
    <lineage>
        <taxon>Bacteria</taxon>
        <taxon>Pseudomonadati</taxon>
        <taxon>Pseudomonadota</taxon>
        <taxon>Gammaproteobacteria</taxon>
        <taxon>Pseudomonadales</taxon>
        <taxon>Pseudomonadaceae</taxon>
        <taxon>Pseudomonas</taxon>
    </lineage>
</organism>
<gene>
    <name evidence="1" type="ORF">PSAKL28_16820</name>
</gene>
<dbReference type="RefSeq" id="WP_038608968.1">
    <property type="nucleotide sequence ID" value="NZ_CP009048.1"/>
</dbReference>
<dbReference type="OrthoDB" id="6992565at2"/>
<protein>
    <submittedName>
        <fullName evidence="1">Uncharacterized protein</fullName>
    </submittedName>
</protein>
<evidence type="ECO:0000313" key="2">
    <source>
        <dbReference type="Proteomes" id="UP000028931"/>
    </source>
</evidence>
<dbReference type="EMBL" id="CP009048">
    <property type="protein sequence ID" value="AIL60907.1"/>
    <property type="molecule type" value="Genomic_DNA"/>
</dbReference>